<keyword evidence="4" id="KW-1185">Reference proteome</keyword>
<reference evidence="2" key="1">
    <citation type="submission" date="2023-06" db="EMBL/GenBank/DDBJ databases">
        <authorList>
            <person name="Kurt Z."/>
        </authorList>
    </citation>
    <scope>NUCLEOTIDE SEQUENCE</scope>
</reference>
<evidence type="ECO:0000313" key="3">
    <source>
        <dbReference type="EMBL" id="CAL5979056.1"/>
    </source>
</evidence>
<sequence>MLTSYIIQRQNALDKLDVNQFQYNSQFVSSEEPQLNISNDYEAKWGSANINTSMIMKTHVNSFVQDQNVIQQFNDSFIKQLNEASGTIILNKQEEQSSIEMFDEIVYIDQNRNNFVFPYNSKQPDYDLAITVGSFSISQLDSYDIYLDLNVEQKELDMYRLLLVDIVNSISEKVHVNIFIIGQEIKKVYRGFAYDINSAALYSNVKPSNYNVNIYQLIDYFDNFYTDSNRTTVFIISKGFQCNKKNSIKQKVYKNKEFVFINSFYVKKINAPQNITNIRAYNKYTQQIKQILTEQQIYYQINLKLLNASNVSYNQTYQYNNLQQMNDHLLLQIQDIVVKYIYKGYTYTHLIPATFNIYNDLHIYCVKPIFEENQFKGVLGISLRFSTLLDQITSRYDEYANQNTLFYIDEYCLFDYSQTMYMYSYYAATQQGDRPTQSLFELQQIYLSYGFTLGQQLFHFWLILTTLTPDQLFINSNSTTQLVNSRTNTLFTNIVDKQNTKFWQIVKDQTQIQYITEKPEKLFQSSYQYLNSRLITVMSSEFFADKEMQKVLLDVDYETSDIMQFDDCIYFKAKFGTTECLNFYDNEIQLNIPWRSTNFYKMVNGEKIHVPVRNYMKDPLVVKSIQQLPLSQLLTVGDIQIALNLIMVIDAKFVWHLKLLRLVYFQQRQLSTEQFCVMIRLQQIHVCTKFQDANHNIWFYSFRSQNQRNFYSNQLTLYMDNAFRSQYSNCAGCYLFDDQTQILYTPRFAQSSISFSNAHNNEYYQLQSRIRDPIQEKAYFDIINPVSQYDLASQFYENQNQVIINQYTLFVAKPEQYSKKKPRYNINYYNYLEATVCQPQQFNYELTKLLFNCGLTKMYYQMDGGKYCVMNQILNFTDPQICVIGNDFIEVAQTPGSGIYTVSFYFDDYQKYLNSQQYFNCFMFLEELNEYLTNLQTELQLKFEYQNDNIYSDYLFNITEPYGEPYSLQPVYEQRNVKFIINVLIIVLFVGAVVIYLTNNTTVFQ</sequence>
<dbReference type="EMBL" id="CATOUU010000865">
    <property type="protein sequence ID" value="CAI9955373.1"/>
    <property type="molecule type" value="Genomic_DNA"/>
</dbReference>
<evidence type="ECO:0000256" key="1">
    <source>
        <dbReference type="SAM" id="Phobius"/>
    </source>
</evidence>
<protein>
    <recommendedName>
        <fullName evidence="5">Transmembrane protein</fullName>
    </recommendedName>
</protein>
<name>A0AA86QCB3_9EUKA</name>
<evidence type="ECO:0000313" key="2">
    <source>
        <dbReference type="EMBL" id="CAI9955373.1"/>
    </source>
</evidence>
<feature type="transmembrane region" description="Helical" evidence="1">
    <location>
        <begin position="979"/>
        <end position="998"/>
    </location>
</feature>
<comment type="caution">
    <text evidence="2">The sequence shown here is derived from an EMBL/GenBank/DDBJ whole genome shotgun (WGS) entry which is preliminary data.</text>
</comment>
<accession>A0AA86QCB3</accession>
<keyword evidence="1" id="KW-1133">Transmembrane helix</keyword>
<dbReference type="EMBL" id="CAXDID020000010">
    <property type="protein sequence ID" value="CAL5979056.1"/>
    <property type="molecule type" value="Genomic_DNA"/>
</dbReference>
<organism evidence="2">
    <name type="scientific">Hexamita inflata</name>
    <dbReference type="NCBI Taxonomy" id="28002"/>
    <lineage>
        <taxon>Eukaryota</taxon>
        <taxon>Metamonada</taxon>
        <taxon>Diplomonadida</taxon>
        <taxon>Hexamitidae</taxon>
        <taxon>Hexamitinae</taxon>
        <taxon>Hexamita</taxon>
    </lineage>
</organism>
<proteinExistence type="predicted"/>
<dbReference type="AlphaFoldDB" id="A0AA86QCB3"/>
<keyword evidence="1" id="KW-0812">Transmembrane</keyword>
<keyword evidence="1" id="KW-0472">Membrane</keyword>
<evidence type="ECO:0008006" key="5">
    <source>
        <dbReference type="Google" id="ProtNLM"/>
    </source>
</evidence>
<gene>
    <name evidence="2" type="ORF">HINF_LOCUS43018</name>
    <name evidence="3" type="ORF">HINF_LOCUS5203</name>
</gene>
<reference evidence="3 4" key="2">
    <citation type="submission" date="2024-07" db="EMBL/GenBank/DDBJ databases">
        <authorList>
            <person name="Akdeniz Z."/>
        </authorList>
    </citation>
    <scope>NUCLEOTIDE SEQUENCE [LARGE SCALE GENOMIC DNA]</scope>
</reference>
<dbReference type="Proteomes" id="UP001642409">
    <property type="component" value="Unassembled WGS sequence"/>
</dbReference>
<evidence type="ECO:0000313" key="4">
    <source>
        <dbReference type="Proteomes" id="UP001642409"/>
    </source>
</evidence>